<name>F2E1X3_HORVV</name>
<evidence type="ECO:0000256" key="1">
    <source>
        <dbReference type="SAM" id="MobiDB-lite"/>
    </source>
</evidence>
<evidence type="ECO:0000313" key="2">
    <source>
        <dbReference type="EMBL" id="BAK01345.1"/>
    </source>
</evidence>
<proteinExistence type="evidence at transcript level"/>
<feature type="region of interest" description="Disordered" evidence="1">
    <location>
        <begin position="53"/>
        <end position="95"/>
    </location>
</feature>
<organism evidence="2">
    <name type="scientific">Hordeum vulgare subsp. vulgare</name>
    <name type="common">Domesticated barley</name>
    <dbReference type="NCBI Taxonomy" id="112509"/>
    <lineage>
        <taxon>Eukaryota</taxon>
        <taxon>Viridiplantae</taxon>
        <taxon>Streptophyta</taxon>
        <taxon>Embryophyta</taxon>
        <taxon>Tracheophyta</taxon>
        <taxon>Spermatophyta</taxon>
        <taxon>Magnoliopsida</taxon>
        <taxon>Liliopsida</taxon>
        <taxon>Poales</taxon>
        <taxon>Poaceae</taxon>
        <taxon>BOP clade</taxon>
        <taxon>Pooideae</taxon>
        <taxon>Triticodae</taxon>
        <taxon>Triticeae</taxon>
        <taxon>Hordeinae</taxon>
        <taxon>Hordeum</taxon>
    </lineage>
</organism>
<protein>
    <submittedName>
        <fullName evidence="2">Predicted protein</fullName>
    </submittedName>
</protein>
<dbReference type="EMBL" id="AK370144">
    <property type="protein sequence ID" value="BAK01345.1"/>
    <property type="molecule type" value="mRNA"/>
</dbReference>
<accession>F2E1X3</accession>
<sequence>MPLRTGSCLWWIRIAEDNLLVARRVSSNSTKSGTTLVLSCCGAARGCRRQQDMMPHGDGNGHAGTDAADRLGESITAGNGSKDLSRRFSMSSSDDTNSNIMFVVPGSKKAKVLRSIRAGWQEGKVFIEQ</sequence>
<reference evidence="2" key="1">
    <citation type="journal article" date="2011" name="Plant Physiol.">
        <title>Comprehensive sequence analysis of 24,783 barley full-length cDNAs derived from 12 clone libraries.</title>
        <authorList>
            <person name="Matsumoto T."/>
            <person name="Tanaka T."/>
            <person name="Sakai H."/>
            <person name="Amano N."/>
            <person name="Kanamori H."/>
            <person name="Kurita K."/>
            <person name="Kikuta A."/>
            <person name="Kamiya K."/>
            <person name="Yamamoto M."/>
            <person name="Ikawa H."/>
            <person name="Fujii N."/>
            <person name="Hori K."/>
            <person name="Itoh T."/>
            <person name="Sato K."/>
        </authorList>
    </citation>
    <scope>NUCLEOTIDE SEQUENCE</scope>
    <source>
        <tissue evidence="2">Shoot and root</tissue>
    </source>
</reference>
<dbReference type="AlphaFoldDB" id="F2E1X3"/>